<evidence type="ECO:0000313" key="3">
    <source>
        <dbReference type="Proteomes" id="UP000663844"/>
    </source>
</evidence>
<feature type="non-terminal residue" evidence="2">
    <location>
        <position position="113"/>
    </location>
</feature>
<evidence type="ECO:0000313" key="2">
    <source>
        <dbReference type="EMBL" id="CAF4453697.1"/>
    </source>
</evidence>
<evidence type="ECO:0000256" key="1">
    <source>
        <dbReference type="SAM" id="MobiDB-lite"/>
    </source>
</evidence>
<comment type="caution">
    <text evidence="2">The sequence shown here is derived from an EMBL/GenBank/DDBJ whole genome shotgun (WGS) entry which is preliminary data.</text>
</comment>
<feature type="non-terminal residue" evidence="2">
    <location>
        <position position="1"/>
    </location>
</feature>
<sequence length="113" mass="12636">FTRITSFVQQAMSSLLEAAQTSNVSSTLPTSTYFDHEHFLSLTLFDLAINARTMTISKTLLDMAQHRLPIPRPLFSSNTSSHNNQNNRNSPSRIKNLSDMINNYSQLSNSSNG</sequence>
<dbReference type="EMBL" id="CAJOAZ010033286">
    <property type="protein sequence ID" value="CAF4453697.1"/>
    <property type="molecule type" value="Genomic_DNA"/>
</dbReference>
<proteinExistence type="predicted"/>
<dbReference type="Proteomes" id="UP000663844">
    <property type="component" value="Unassembled WGS sequence"/>
</dbReference>
<protein>
    <submittedName>
        <fullName evidence="2">Uncharacterized protein</fullName>
    </submittedName>
</protein>
<dbReference type="AlphaFoldDB" id="A0A820SQT3"/>
<organism evidence="2 3">
    <name type="scientific">Adineta steineri</name>
    <dbReference type="NCBI Taxonomy" id="433720"/>
    <lineage>
        <taxon>Eukaryota</taxon>
        <taxon>Metazoa</taxon>
        <taxon>Spiralia</taxon>
        <taxon>Gnathifera</taxon>
        <taxon>Rotifera</taxon>
        <taxon>Eurotatoria</taxon>
        <taxon>Bdelloidea</taxon>
        <taxon>Adinetida</taxon>
        <taxon>Adinetidae</taxon>
        <taxon>Adineta</taxon>
    </lineage>
</organism>
<feature type="region of interest" description="Disordered" evidence="1">
    <location>
        <begin position="72"/>
        <end position="96"/>
    </location>
</feature>
<feature type="compositionally biased region" description="Low complexity" evidence="1">
    <location>
        <begin position="76"/>
        <end position="92"/>
    </location>
</feature>
<name>A0A820SQT3_9BILA</name>
<reference evidence="2" key="1">
    <citation type="submission" date="2021-02" db="EMBL/GenBank/DDBJ databases">
        <authorList>
            <person name="Nowell W R."/>
        </authorList>
    </citation>
    <scope>NUCLEOTIDE SEQUENCE</scope>
</reference>
<accession>A0A820SQT3</accession>
<gene>
    <name evidence="2" type="ORF">OXD698_LOCUS54553</name>
</gene>